<sequence length="380" mass="40571">MQSSLSQIRDTEFPIVRDYTYLNTASQGPWPNRTVRAVQEAAAAMQYVNTPRGMPETAPATQLARERLARLLNAHPEDIVFTSNTTHGLNIVAQGIAWQSGDNCVVPRADFPSLSYTWCHLRERGVEVRFVPWTGAGPSVETLMAAVDTRTRVVACSAIKWDTGYRVDLEALGARCAARGVLLVVDAIQAVGAQPIDVQAARISALATHGYKWLMAGFGVGALYVAPEALEHIRPTFVGSQSVVSAGEGFEEQLPWQPNAQRYAAGGLNTIGLTALASSLGLVEEIGIHAIAEHGSTLAALAQEGLQSKSSLRVVSDANPAHRSAIVVFTTGAAERDAKLVQELAAQGIIVALRPLGLRISPHVYNTEADITRLLAALPG</sequence>
<dbReference type="InterPro" id="IPR000192">
    <property type="entry name" value="Aminotrans_V_dom"/>
</dbReference>
<evidence type="ECO:0000256" key="1">
    <source>
        <dbReference type="ARBA" id="ARBA00022898"/>
    </source>
</evidence>
<dbReference type="PANTHER" id="PTHR43586">
    <property type="entry name" value="CYSTEINE DESULFURASE"/>
    <property type="match status" value="1"/>
</dbReference>
<keyword evidence="3" id="KW-0808">Transferase</keyword>
<evidence type="ECO:0000313" key="3">
    <source>
        <dbReference type="EMBL" id="MBM3223595.1"/>
    </source>
</evidence>
<dbReference type="InterPro" id="IPR015421">
    <property type="entry name" value="PyrdxlP-dep_Trfase_major"/>
</dbReference>
<dbReference type="PANTHER" id="PTHR43586:SF15">
    <property type="entry name" value="BLR3095 PROTEIN"/>
    <property type="match status" value="1"/>
</dbReference>
<dbReference type="EMBL" id="VGLS01000167">
    <property type="protein sequence ID" value="MBM3223595.1"/>
    <property type="molecule type" value="Genomic_DNA"/>
</dbReference>
<reference evidence="3" key="1">
    <citation type="submission" date="2019-03" db="EMBL/GenBank/DDBJ databases">
        <title>Lake Tanganyika Metagenome-Assembled Genomes (MAGs).</title>
        <authorList>
            <person name="Tran P."/>
        </authorList>
    </citation>
    <scope>NUCLEOTIDE SEQUENCE</scope>
    <source>
        <strain evidence="3">K_DeepCast_65m_m2_066</strain>
    </source>
</reference>
<keyword evidence="3" id="KW-0032">Aminotransferase</keyword>
<dbReference type="SUPFAM" id="SSF53383">
    <property type="entry name" value="PLP-dependent transferases"/>
    <property type="match status" value="1"/>
</dbReference>
<dbReference type="GO" id="GO:0008483">
    <property type="term" value="F:transaminase activity"/>
    <property type="evidence" value="ECO:0007669"/>
    <property type="project" value="UniProtKB-KW"/>
</dbReference>
<dbReference type="Gene3D" id="3.40.640.10">
    <property type="entry name" value="Type I PLP-dependent aspartate aminotransferase-like (Major domain)"/>
    <property type="match status" value="1"/>
</dbReference>
<name>A0A937W0P7_UNCTE</name>
<gene>
    <name evidence="3" type="ORF">FJZ47_07325</name>
</gene>
<accession>A0A937W0P7</accession>
<organism evidence="3 4">
    <name type="scientific">Tectimicrobiota bacterium</name>
    <dbReference type="NCBI Taxonomy" id="2528274"/>
    <lineage>
        <taxon>Bacteria</taxon>
        <taxon>Pseudomonadati</taxon>
        <taxon>Nitrospinota/Tectimicrobiota group</taxon>
        <taxon>Candidatus Tectimicrobiota</taxon>
    </lineage>
</organism>
<dbReference type="AlphaFoldDB" id="A0A937W0P7"/>
<evidence type="ECO:0000259" key="2">
    <source>
        <dbReference type="Pfam" id="PF00266"/>
    </source>
</evidence>
<dbReference type="InterPro" id="IPR015424">
    <property type="entry name" value="PyrdxlP-dep_Trfase"/>
</dbReference>
<dbReference type="Proteomes" id="UP000712673">
    <property type="component" value="Unassembled WGS sequence"/>
</dbReference>
<protein>
    <submittedName>
        <fullName evidence="3">Aminotransferase class V-fold PLP-dependent enzyme</fullName>
    </submittedName>
</protein>
<comment type="caution">
    <text evidence="3">The sequence shown here is derived from an EMBL/GenBank/DDBJ whole genome shotgun (WGS) entry which is preliminary data.</text>
</comment>
<dbReference type="Pfam" id="PF00266">
    <property type="entry name" value="Aminotran_5"/>
    <property type="match status" value="1"/>
</dbReference>
<feature type="domain" description="Aminotransferase class V" evidence="2">
    <location>
        <begin position="21"/>
        <end position="373"/>
    </location>
</feature>
<evidence type="ECO:0000313" key="4">
    <source>
        <dbReference type="Proteomes" id="UP000712673"/>
    </source>
</evidence>
<dbReference type="InterPro" id="IPR015422">
    <property type="entry name" value="PyrdxlP-dep_Trfase_small"/>
</dbReference>
<keyword evidence="1" id="KW-0663">Pyridoxal phosphate</keyword>
<proteinExistence type="predicted"/>
<dbReference type="Gene3D" id="3.90.1150.10">
    <property type="entry name" value="Aspartate Aminotransferase, domain 1"/>
    <property type="match status" value="1"/>
</dbReference>